<evidence type="ECO:0000313" key="2">
    <source>
        <dbReference type="EMBL" id="MBP1081513.1"/>
    </source>
</evidence>
<comment type="caution">
    <text evidence="2">The sequence shown here is derived from an EMBL/GenBank/DDBJ whole genome shotgun (WGS) entry which is preliminary data.</text>
</comment>
<dbReference type="RefSeq" id="WP_158320307.1">
    <property type="nucleotide sequence ID" value="NZ_JAFDST010000002.1"/>
</dbReference>
<gene>
    <name evidence="2" type="ORF">JOC74_002006</name>
</gene>
<protein>
    <submittedName>
        <fullName evidence="2">Uncharacterized protein</fullName>
    </submittedName>
</protein>
<dbReference type="EMBL" id="JAFDST010000002">
    <property type="protein sequence ID" value="MBP1081513.1"/>
    <property type="molecule type" value="Genomic_DNA"/>
</dbReference>
<proteinExistence type="predicted"/>
<reference evidence="2 3" key="1">
    <citation type="submission" date="2021-01" db="EMBL/GenBank/DDBJ databases">
        <title>Genomic Encyclopedia of Type Strains, Phase IV (KMG-IV): sequencing the most valuable type-strain genomes for metagenomic binning, comparative biology and taxonomic classification.</title>
        <authorList>
            <person name="Goeker M."/>
        </authorList>
    </citation>
    <scope>NUCLEOTIDE SEQUENCE [LARGE SCALE GENOMIC DNA]</scope>
    <source>
        <strain evidence="2 3">DSM 103394</strain>
    </source>
</reference>
<keyword evidence="1" id="KW-0472">Membrane</keyword>
<keyword evidence="1" id="KW-0812">Transmembrane</keyword>
<evidence type="ECO:0000313" key="3">
    <source>
        <dbReference type="Proteomes" id="UP000674416"/>
    </source>
</evidence>
<feature type="transmembrane region" description="Helical" evidence="1">
    <location>
        <begin position="7"/>
        <end position="25"/>
    </location>
</feature>
<sequence>MITKKRIIILTLAITIIVGTIIAYSHQSELATDRNIGALEKNNSYAE</sequence>
<keyword evidence="1" id="KW-1133">Transmembrane helix</keyword>
<organism evidence="2 3">
    <name type="scientific">Bacillus capparidis</name>
    <dbReference type="NCBI Taxonomy" id="1840411"/>
    <lineage>
        <taxon>Bacteria</taxon>
        <taxon>Bacillati</taxon>
        <taxon>Bacillota</taxon>
        <taxon>Bacilli</taxon>
        <taxon>Bacillales</taxon>
        <taxon>Bacillaceae</taxon>
        <taxon>Bacillus</taxon>
    </lineage>
</organism>
<keyword evidence="3" id="KW-1185">Reference proteome</keyword>
<name>A0ABS4CVA9_9BACI</name>
<evidence type="ECO:0000256" key="1">
    <source>
        <dbReference type="SAM" id="Phobius"/>
    </source>
</evidence>
<accession>A0ABS4CVA9</accession>
<dbReference type="Proteomes" id="UP000674416">
    <property type="component" value="Unassembled WGS sequence"/>
</dbReference>